<accession>A0A699SSR2</accession>
<feature type="region of interest" description="Disordered" evidence="1">
    <location>
        <begin position="1"/>
        <end position="37"/>
    </location>
</feature>
<gene>
    <name evidence="2" type="ORF">Tci_871948</name>
</gene>
<proteinExistence type="predicted"/>
<dbReference type="AlphaFoldDB" id="A0A699SSR2"/>
<evidence type="ECO:0000313" key="2">
    <source>
        <dbReference type="EMBL" id="GFC99978.1"/>
    </source>
</evidence>
<sequence length="37" mass="4443">MYSGEYLGNQRDPHLQKLLRQQKNPSDSIDPDERFHE</sequence>
<name>A0A699SSR2_TANCI</name>
<organism evidence="2">
    <name type="scientific">Tanacetum cinerariifolium</name>
    <name type="common">Dalmatian daisy</name>
    <name type="synonym">Chrysanthemum cinerariifolium</name>
    <dbReference type="NCBI Taxonomy" id="118510"/>
    <lineage>
        <taxon>Eukaryota</taxon>
        <taxon>Viridiplantae</taxon>
        <taxon>Streptophyta</taxon>
        <taxon>Embryophyta</taxon>
        <taxon>Tracheophyta</taxon>
        <taxon>Spermatophyta</taxon>
        <taxon>Magnoliopsida</taxon>
        <taxon>eudicotyledons</taxon>
        <taxon>Gunneridae</taxon>
        <taxon>Pentapetalae</taxon>
        <taxon>asterids</taxon>
        <taxon>campanulids</taxon>
        <taxon>Asterales</taxon>
        <taxon>Asteraceae</taxon>
        <taxon>Asteroideae</taxon>
        <taxon>Anthemideae</taxon>
        <taxon>Anthemidinae</taxon>
        <taxon>Tanacetum</taxon>
    </lineage>
</organism>
<comment type="caution">
    <text evidence="2">The sequence shown here is derived from an EMBL/GenBank/DDBJ whole genome shotgun (WGS) entry which is preliminary data.</text>
</comment>
<feature type="non-terminal residue" evidence="2">
    <location>
        <position position="37"/>
    </location>
</feature>
<evidence type="ECO:0000256" key="1">
    <source>
        <dbReference type="SAM" id="MobiDB-lite"/>
    </source>
</evidence>
<dbReference type="EMBL" id="BKCJ011181957">
    <property type="protein sequence ID" value="GFC99978.1"/>
    <property type="molecule type" value="Genomic_DNA"/>
</dbReference>
<protein>
    <submittedName>
        <fullName evidence="2">Uncharacterized protein</fullName>
    </submittedName>
</protein>
<reference evidence="2" key="1">
    <citation type="journal article" date="2019" name="Sci. Rep.">
        <title>Draft genome of Tanacetum cinerariifolium, the natural source of mosquito coil.</title>
        <authorList>
            <person name="Yamashiro T."/>
            <person name="Shiraishi A."/>
            <person name="Satake H."/>
            <person name="Nakayama K."/>
        </authorList>
    </citation>
    <scope>NUCLEOTIDE SEQUENCE</scope>
</reference>